<reference evidence="9" key="1">
    <citation type="submission" date="2014-11" db="EMBL/GenBank/DDBJ databases">
        <authorList>
            <person name="Malar M.C."/>
            <person name="Sen D."/>
            <person name="Tripathy S."/>
        </authorList>
    </citation>
    <scope>NUCLEOTIDE SEQUENCE</scope>
    <source>
        <strain evidence="9">BDU141951</strain>
    </source>
</reference>
<dbReference type="GO" id="GO:0005886">
    <property type="term" value="C:plasma membrane"/>
    <property type="evidence" value="ECO:0007669"/>
    <property type="project" value="UniProtKB-SubCell"/>
</dbReference>
<feature type="transmembrane region" description="Helical" evidence="8">
    <location>
        <begin position="239"/>
        <end position="258"/>
    </location>
</feature>
<keyword evidence="7 8" id="KW-0472">Membrane</keyword>
<evidence type="ECO:0000256" key="8">
    <source>
        <dbReference type="RuleBase" id="RU363041"/>
    </source>
</evidence>
<sequence>MSLLSLDLSTTVVALLITGSSFIAWFFSMLAGGGSPFILIPLLSVLLGTQAVAPVITTGLLIGNTQRGLFFWREIDWRVTAWYLPGCLAGSMLGAWIFAWVQADWLQILLGVALLGMVANYWLSKMLNWRDRTFPIQAWYFLPVAFLNSIGSALIGSTGPIMNPMYFSYGLEKEAMIATKASNKAFLHIFKLLSYAVLGVLQPEHIGYGLLIGLGAVPANLLGKWVLERISNDQFRQMVYAFVAVSGVVMIWEQRSWFLAW</sequence>
<evidence type="ECO:0000256" key="6">
    <source>
        <dbReference type="ARBA" id="ARBA00022989"/>
    </source>
</evidence>
<feature type="transmembrane region" description="Helical" evidence="8">
    <location>
        <begin position="136"/>
        <end position="155"/>
    </location>
</feature>
<dbReference type="InterPro" id="IPR052017">
    <property type="entry name" value="TSUP"/>
</dbReference>
<dbReference type="Pfam" id="PF01925">
    <property type="entry name" value="TauE"/>
    <property type="match status" value="1"/>
</dbReference>
<evidence type="ECO:0000256" key="3">
    <source>
        <dbReference type="ARBA" id="ARBA00022448"/>
    </source>
</evidence>
<evidence type="ECO:0000313" key="9">
    <source>
        <dbReference type="EMBL" id="NEV67849.1"/>
    </source>
</evidence>
<evidence type="ECO:0000256" key="1">
    <source>
        <dbReference type="ARBA" id="ARBA00004651"/>
    </source>
</evidence>
<organism evidence="9">
    <name type="scientific">Lyngbya confervoides BDU141951</name>
    <dbReference type="NCBI Taxonomy" id="1574623"/>
    <lineage>
        <taxon>Bacteria</taxon>
        <taxon>Bacillati</taxon>
        <taxon>Cyanobacteriota</taxon>
        <taxon>Cyanophyceae</taxon>
        <taxon>Oscillatoriophycideae</taxon>
        <taxon>Oscillatoriales</taxon>
        <taxon>Microcoleaceae</taxon>
        <taxon>Lyngbya</taxon>
    </lineage>
</organism>
<reference evidence="9" key="2">
    <citation type="journal article" date="2015" name="Genome Announc.">
        <title>Draft Genome Sequence of Filamentous Marine Cyanobacterium Lyngbya confervoides Strain BDU141951.</title>
        <authorList>
            <person name="Chandrababunaidu M.M."/>
            <person name="Sen D."/>
            <person name="Tripathy S."/>
        </authorList>
    </citation>
    <scope>NUCLEOTIDE SEQUENCE</scope>
    <source>
        <strain evidence="9">BDU141951</strain>
    </source>
</reference>
<gene>
    <name evidence="9" type="ORF">QQ91_012055</name>
</gene>
<proteinExistence type="inferred from homology"/>
<evidence type="ECO:0000256" key="4">
    <source>
        <dbReference type="ARBA" id="ARBA00022475"/>
    </source>
</evidence>
<feature type="transmembrane region" description="Helical" evidence="8">
    <location>
        <begin position="206"/>
        <end position="227"/>
    </location>
</feature>
<feature type="transmembrane region" description="Helical" evidence="8">
    <location>
        <begin position="12"/>
        <end position="31"/>
    </location>
</feature>
<dbReference type="PANTHER" id="PTHR30269">
    <property type="entry name" value="TRANSMEMBRANE PROTEIN YFCA"/>
    <property type="match status" value="1"/>
</dbReference>
<evidence type="ECO:0000256" key="7">
    <source>
        <dbReference type="ARBA" id="ARBA00023136"/>
    </source>
</evidence>
<dbReference type="AlphaFoldDB" id="A0A8T6QR06"/>
<evidence type="ECO:0000256" key="5">
    <source>
        <dbReference type="ARBA" id="ARBA00022692"/>
    </source>
</evidence>
<name>A0A8T6QR06_9CYAN</name>
<protein>
    <recommendedName>
        <fullName evidence="8">Probable membrane transporter protein</fullName>
    </recommendedName>
</protein>
<feature type="transmembrane region" description="Helical" evidence="8">
    <location>
        <begin position="82"/>
        <end position="99"/>
    </location>
</feature>
<accession>A0A8T6QR06</accession>
<keyword evidence="3" id="KW-0813">Transport</keyword>
<reference evidence="9" key="3">
    <citation type="submission" date="2020-02" db="EMBL/GenBank/DDBJ databases">
        <authorList>
            <person name="Sarangi A.N."/>
            <person name="Ghosh S."/>
            <person name="Mukherjee M."/>
            <person name="Tripathy S."/>
        </authorList>
    </citation>
    <scope>NUCLEOTIDE SEQUENCE</scope>
    <source>
        <strain evidence="9">BDU141951</strain>
    </source>
</reference>
<feature type="transmembrane region" description="Helical" evidence="8">
    <location>
        <begin position="105"/>
        <end position="124"/>
    </location>
</feature>
<evidence type="ECO:0000256" key="2">
    <source>
        <dbReference type="ARBA" id="ARBA00009142"/>
    </source>
</evidence>
<comment type="subcellular location">
    <subcellularLocation>
        <location evidence="1 8">Cell membrane</location>
        <topology evidence="1 8">Multi-pass membrane protein</topology>
    </subcellularLocation>
</comment>
<feature type="transmembrane region" description="Helical" evidence="8">
    <location>
        <begin position="37"/>
        <end position="62"/>
    </location>
</feature>
<dbReference type="EMBL" id="JTHE02000003">
    <property type="protein sequence ID" value="NEV67849.1"/>
    <property type="molecule type" value="Genomic_DNA"/>
</dbReference>
<dbReference type="InterPro" id="IPR002781">
    <property type="entry name" value="TM_pro_TauE-like"/>
</dbReference>
<comment type="caution">
    <text evidence="9">The sequence shown here is derived from an EMBL/GenBank/DDBJ whole genome shotgun (WGS) entry which is preliminary data.</text>
</comment>
<comment type="similarity">
    <text evidence="2 8">Belongs to the 4-toluene sulfonate uptake permease (TSUP) (TC 2.A.102) family.</text>
</comment>
<keyword evidence="4 8" id="KW-1003">Cell membrane</keyword>
<keyword evidence="6 8" id="KW-1133">Transmembrane helix</keyword>
<dbReference type="PANTHER" id="PTHR30269:SF38">
    <property type="entry name" value="SULFITE EXPORTER TAUE_SAFE"/>
    <property type="match status" value="1"/>
</dbReference>
<keyword evidence="5 8" id="KW-0812">Transmembrane</keyword>